<dbReference type="AlphaFoldDB" id="A0AAV6TPQ8"/>
<comment type="caution">
    <text evidence="1">The sequence shown here is derived from an EMBL/GenBank/DDBJ whole genome shotgun (WGS) entry which is preliminary data.</text>
</comment>
<name>A0AAV6TPQ8_9ARAC</name>
<protein>
    <submittedName>
        <fullName evidence="1">Uncharacterized protein</fullName>
    </submittedName>
</protein>
<reference evidence="1 2" key="1">
    <citation type="journal article" date="2022" name="Nat. Ecol. Evol.">
        <title>A masculinizing supergene underlies an exaggerated male reproductive morph in a spider.</title>
        <authorList>
            <person name="Hendrickx F."/>
            <person name="De Corte Z."/>
            <person name="Sonet G."/>
            <person name="Van Belleghem S.M."/>
            <person name="Kostlbacher S."/>
            <person name="Vangestel C."/>
        </authorList>
    </citation>
    <scope>NUCLEOTIDE SEQUENCE [LARGE SCALE GENOMIC DNA]</scope>
    <source>
        <strain evidence="1">W744_W776</strain>
    </source>
</reference>
<dbReference type="Proteomes" id="UP000827092">
    <property type="component" value="Unassembled WGS sequence"/>
</dbReference>
<gene>
    <name evidence="1" type="ORF">JTE90_000675</name>
</gene>
<sequence length="96" mass="11093">MFSYDGSSCVSYLGSWVFIFIRTFVRRVSMFALKSNPAHTNSDNGRKNCNSGHVKQLRRHSVECKLRNALESSSLKWFTRKTKVVGLILLLRNFFT</sequence>
<keyword evidence="2" id="KW-1185">Reference proteome</keyword>
<accession>A0AAV6TPQ8</accession>
<evidence type="ECO:0000313" key="2">
    <source>
        <dbReference type="Proteomes" id="UP000827092"/>
    </source>
</evidence>
<organism evidence="1 2">
    <name type="scientific">Oedothorax gibbosus</name>
    <dbReference type="NCBI Taxonomy" id="931172"/>
    <lineage>
        <taxon>Eukaryota</taxon>
        <taxon>Metazoa</taxon>
        <taxon>Ecdysozoa</taxon>
        <taxon>Arthropoda</taxon>
        <taxon>Chelicerata</taxon>
        <taxon>Arachnida</taxon>
        <taxon>Araneae</taxon>
        <taxon>Araneomorphae</taxon>
        <taxon>Entelegynae</taxon>
        <taxon>Araneoidea</taxon>
        <taxon>Linyphiidae</taxon>
        <taxon>Erigoninae</taxon>
        <taxon>Oedothorax</taxon>
    </lineage>
</organism>
<evidence type="ECO:0000313" key="1">
    <source>
        <dbReference type="EMBL" id="KAG8173812.1"/>
    </source>
</evidence>
<proteinExistence type="predicted"/>
<dbReference type="EMBL" id="JAFNEN010001479">
    <property type="protein sequence ID" value="KAG8173812.1"/>
    <property type="molecule type" value="Genomic_DNA"/>
</dbReference>